<dbReference type="EMBL" id="KX022601">
    <property type="protein sequence ID" value="AOC97537.1"/>
    <property type="molecule type" value="Genomic_DNA"/>
</dbReference>
<accession>A0A1B2U735</accession>
<organism evidence="2">
    <name type="scientific">Volvariella volvacea</name>
    <dbReference type="NCBI Taxonomy" id="36659"/>
    <lineage>
        <taxon>Eukaryota</taxon>
        <taxon>Fungi</taxon>
        <taxon>Dikarya</taxon>
        <taxon>Basidiomycota</taxon>
        <taxon>Agaricomycotina</taxon>
        <taxon>Agaricomycetes</taxon>
        <taxon>Agaricomycetidae</taxon>
        <taxon>Agaricales</taxon>
        <taxon>Pluteineae</taxon>
        <taxon>Pluteaceae</taxon>
        <taxon>Volvariella</taxon>
    </lineage>
</organism>
<reference evidence="2" key="1">
    <citation type="submission" date="2016-04" db="EMBL/GenBank/DDBJ databases">
        <title>Cloning and sequence analysis of A mating-type in Volvariella volvacea.</title>
        <authorList>
            <person name="Xie B."/>
            <person name="Chen B."/>
        </authorList>
    </citation>
    <scope>NUCLEOTIDE SEQUENCE</scope>
    <source>
        <strain evidence="2">V0124-7</strain>
    </source>
</reference>
<protein>
    <submittedName>
        <fullName evidence="2">HD2 protein</fullName>
    </submittedName>
</protein>
<feature type="region of interest" description="Disordered" evidence="1">
    <location>
        <begin position="276"/>
        <end position="300"/>
    </location>
</feature>
<feature type="region of interest" description="Disordered" evidence="1">
    <location>
        <begin position="146"/>
        <end position="195"/>
    </location>
</feature>
<feature type="compositionally biased region" description="Polar residues" evidence="1">
    <location>
        <begin position="324"/>
        <end position="344"/>
    </location>
</feature>
<sequence length="456" mass="51332">MSFTCILFSIITTGYTSFMTDILRRIVDNSSVLRNLPKAPPSPDSSLDIPPPDINFSLPPDVYMQLLHCGVDHTIAARLAYKYVSSVKELEMTTRQHASGALAKLARAEMLQSFDTRASIIRHYRQKHAQTIEFWAKRLIEQARQHTEHARRKSTFNQASAENGHDAETNRSLGRPTFPSVIHDPHDVLNPPAPAHAYPTPYDPVNRPTFFPHNSESFISLHLEWYRLPAKPQNIRHACINDISSEFGSKLYLRGRSTQTGLLHQPHPYSVRRARIQKSPSASPHWGTSPVSDSHLLRPKPIPPIDSNVDAFSKYLTQPTMLAVSSHTTAERSPSPTLPSQSHHYVQPTPKPLEPLVSSTPHTSIYVELFAKSITLTSMGKCTYRDAPHMCHILTSANINRNYDYNRSHITSNALPSNGIRRTQHHAIVSGHYLLNFDACTYHMYICHAKPGSLLD</sequence>
<name>A0A1B2U735_9AGAR</name>
<evidence type="ECO:0000256" key="1">
    <source>
        <dbReference type="SAM" id="MobiDB-lite"/>
    </source>
</evidence>
<feature type="region of interest" description="Disordered" evidence="1">
    <location>
        <begin position="324"/>
        <end position="347"/>
    </location>
</feature>
<evidence type="ECO:0000313" key="2">
    <source>
        <dbReference type="EMBL" id="AOC97537.1"/>
    </source>
</evidence>
<dbReference type="AlphaFoldDB" id="A0A1B2U735"/>
<proteinExistence type="predicted"/>